<sequence>MIPTFDKIHNKFKLNGLYFDRDALKEVAYSFIKEGQLFEKEMGDFLLEWTNDRPVVEVRTSGSTGAPKIVIIKKDAMVASAISTGNFFSLEPGDTCLHCLPTHFIAGKMMLVRAMILGLEVTTVEPLSRPIFDIDKTFDFCAMVPLQLENTINATKNIKKLIVGGAAVPKSLVTAVQKLKTEVYETYGMTETITHIAAKRLNGKTKSKYFTTLPGVLVTQDERNCLVIKAPYLSSEPVITNDIVELISEYEFRWLGRADYVINVGGVKVQPEVVEAKLQDKFQHRILITSEHDSKLGEHVVMIVESEPFEISKTVFEDLEKFEAPKSIYFISRFVEKTPGKIQILETLNKAKLS</sequence>
<name>A0A506PG59_9FLAO</name>
<evidence type="ECO:0000313" key="3">
    <source>
        <dbReference type="EMBL" id="TPV32395.1"/>
    </source>
</evidence>
<feature type="domain" description="AMP-dependent synthetase/ligase" evidence="2">
    <location>
        <begin position="52"/>
        <end position="206"/>
    </location>
</feature>
<comment type="similarity">
    <text evidence="1">Belongs to the ATP-dependent AMP-binding enzyme family.</text>
</comment>
<dbReference type="Gene3D" id="3.40.50.12780">
    <property type="entry name" value="N-terminal domain of ligase-like"/>
    <property type="match status" value="1"/>
</dbReference>
<dbReference type="GO" id="GO:0031956">
    <property type="term" value="F:medium-chain fatty acid-CoA ligase activity"/>
    <property type="evidence" value="ECO:0007669"/>
    <property type="project" value="TreeGrafter"/>
</dbReference>
<accession>A0A506PG59</accession>
<dbReference type="InterPro" id="IPR042099">
    <property type="entry name" value="ANL_N_sf"/>
</dbReference>
<dbReference type="EMBL" id="VHIQ01000006">
    <property type="protein sequence ID" value="TPV32395.1"/>
    <property type="molecule type" value="Genomic_DNA"/>
</dbReference>
<organism evidence="3 4">
    <name type="scientific">Paucihalobacter ruber</name>
    <dbReference type="NCBI Taxonomy" id="2567861"/>
    <lineage>
        <taxon>Bacteria</taxon>
        <taxon>Pseudomonadati</taxon>
        <taxon>Bacteroidota</taxon>
        <taxon>Flavobacteriia</taxon>
        <taxon>Flavobacteriales</taxon>
        <taxon>Flavobacteriaceae</taxon>
        <taxon>Paucihalobacter</taxon>
    </lineage>
</organism>
<dbReference type="Gene3D" id="3.30.300.30">
    <property type="match status" value="1"/>
</dbReference>
<reference evidence="3 4" key="1">
    <citation type="submission" date="2019-06" db="EMBL/GenBank/DDBJ databases">
        <title>Flavobacteriaceae Paucihalobacterium erythroidium CWB-1, complete genome.</title>
        <authorList>
            <person name="Wu S."/>
        </authorList>
    </citation>
    <scope>NUCLEOTIDE SEQUENCE [LARGE SCALE GENOMIC DNA]</scope>
    <source>
        <strain evidence="3 4">CWB-1</strain>
    </source>
</reference>
<dbReference type="InterPro" id="IPR045851">
    <property type="entry name" value="AMP-bd_C_sf"/>
</dbReference>
<dbReference type="Proteomes" id="UP000317332">
    <property type="component" value="Unassembled WGS sequence"/>
</dbReference>
<evidence type="ECO:0000256" key="1">
    <source>
        <dbReference type="ARBA" id="ARBA00006432"/>
    </source>
</evidence>
<dbReference type="AlphaFoldDB" id="A0A506PG59"/>
<dbReference type="PANTHER" id="PTHR43201:SF8">
    <property type="entry name" value="ACYL-COA SYNTHETASE FAMILY MEMBER 3"/>
    <property type="match status" value="1"/>
</dbReference>
<proteinExistence type="inferred from homology"/>
<comment type="caution">
    <text evidence="3">The sequence shown here is derived from an EMBL/GenBank/DDBJ whole genome shotgun (WGS) entry which is preliminary data.</text>
</comment>
<dbReference type="OrthoDB" id="8870348at2"/>
<dbReference type="InterPro" id="IPR000873">
    <property type="entry name" value="AMP-dep_synth/lig_dom"/>
</dbReference>
<evidence type="ECO:0000313" key="4">
    <source>
        <dbReference type="Proteomes" id="UP000317332"/>
    </source>
</evidence>
<dbReference type="SUPFAM" id="SSF56801">
    <property type="entry name" value="Acetyl-CoA synthetase-like"/>
    <property type="match status" value="1"/>
</dbReference>
<dbReference type="PANTHER" id="PTHR43201">
    <property type="entry name" value="ACYL-COA SYNTHETASE"/>
    <property type="match status" value="1"/>
</dbReference>
<keyword evidence="4" id="KW-1185">Reference proteome</keyword>
<dbReference type="Pfam" id="PF00501">
    <property type="entry name" value="AMP-binding"/>
    <property type="match status" value="1"/>
</dbReference>
<evidence type="ECO:0000259" key="2">
    <source>
        <dbReference type="Pfam" id="PF00501"/>
    </source>
</evidence>
<protein>
    <submittedName>
        <fullName evidence="3">AMP-binding protein</fullName>
    </submittedName>
</protein>
<gene>
    <name evidence="3" type="ORF">FJ651_12590</name>
</gene>
<dbReference type="GO" id="GO:0006631">
    <property type="term" value="P:fatty acid metabolic process"/>
    <property type="evidence" value="ECO:0007669"/>
    <property type="project" value="TreeGrafter"/>
</dbReference>
<dbReference type="RefSeq" id="WP_140990890.1">
    <property type="nucleotide sequence ID" value="NZ_VHIQ01000006.1"/>
</dbReference>